<name>A0A1F5G8I4_9BACT</name>
<evidence type="ECO:0000256" key="1">
    <source>
        <dbReference type="ARBA" id="ARBA00004202"/>
    </source>
</evidence>
<accession>A0A1F5G8I4</accession>
<evidence type="ECO:0000256" key="7">
    <source>
        <dbReference type="ARBA" id="ARBA00023310"/>
    </source>
</evidence>
<evidence type="ECO:0000313" key="12">
    <source>
        <dbReference type="EMBL" id="OGD88168.1"/>
    </source>
</evidence>
<reference evidence="12 13" key="1">
    <citation type="journal article" date="2016" name="Nat. Commun.">
        <title>Thousands of microbial genomes shed light on interconnected biogeochemical processes in an aquifer system.</title>
        <authorList>
            <person name="Anantharaman K."/>
            <person name="Brown C.T."/>
            <person name="Hug L.A."/>
            <person name="Sharon I."/>
            <person name="Castelle C.J."/>
            <person name="Probst A.J."/>
            <person name="Thomas B.C."/>
            <person name="Singh A."/>
            <person name="Wilkins M.J."/>
            <person name="Karaoz U."/>
            <person name="Brodie E.L."/>
            <person name="Williams K.H."/>
            <person name="Hubbard S.S."/>
            <person name="Banfield J.F."/>
        </authorList>
    </citation>
    <scope>NUCLEOTIDE SEQUENCE [LARGE SCALE GENOMIC DNA]</scope>
</reference>
<evidence type="ECO:0000256" key="10">
    <source>
        <dbReference type="SAM" id="Coils"/>
    </source>
</evidence>
<feature type="domain" description="ATP synthase F1 complex delta/epsilon subunit N-terminal" evidence="11">
    <location>
        <begin position="3"/>
        <end position="80"/>
    </location>
</feature>
<dbReference type="STRING" id="1797714.A3D04_01745"/>
<comment type="function">
    <text evidence="8">Produces ATP from ADP in the presence of a proton gradient across the membrane.</text>
</comment>
<dbReference type="GO" id="GO:0046933">
    <property type="term" value="F:proton-transporting ATP synthase activity, rotational mechanism"/>
    <property type="evidence" value="ECO:0007669"/>
    <property type="project" value="UniProtKB-UniRule"/>
</dbReference>
<comment type="subcellular location">
    <subcellularLocation>
        <location evidence="1 8">Cell membrane</location>
        <topology evidence="1 8">Peripheral membrane protein</topology>
    </subcellularLocation>
</comment>
<dbReference type="CDD" id="cd12152">
    <property type="entry name" value="F1-ATPase_delta"/>
    <property type="match status" value="1"/>
</dbReference>
<dbReference type="NCBIfam" id="TIGR01216">
    <property type="entry name" value="ATP_synt_epsi"/>
    <property type="match status" value="1"/>
</dbReference>
<comment type="similarity">
    <text evidence="2 8 9">Belongs to the ATPase epsilon chain family.</text>
</comment>
<keyword evidence="10" id="KW-0175">Coiled coil</keyword>
<evidence type="ECO:0000259" key="11">
    <source>
        <dbReference type="Pfam" id="PF02823"/>
    </source>
</evidence>
<comment type="caution">
    <text evidence="12">The sequence shown here is derived from an EMBL/GenBank/DDBJ whole genome shotgun (WGS) entry which is preliminary data.</text>
</comment>
<protein>
    <recommendedName>
        <fullName evidence="8">ATP synthase epsilon chain</fullName>
    </recommendedName>
    <alternativeName>
        <fullName evidence="8">ATP synthase F1 sector epsilon subunit</fullName>
    </alternativeName>
    <alternativeName>
        <fullName evidence="8">F-ATPase epsilon subunit</fullName>
    </alternativeName>
</protein>
<organism evidence="12 13">
    <name type="scientific">Candidatus Curtissbacteria bacterium RIFCSPHIGHO2_02_FULL_40_16b</name>
    <dbReference type="NCBI Taxonomy" id="1797714"/>
    <lineage>
        <taxon>Bacteria</taxon>
        <taxon>Candidatus Curtissiibacteriota</taxon>
    </lineage>
</organism>
<dbReference type="Gene3D" id="2.60.15.10">
    <property type="entry name" value="F0F1 ATP synthase delta/epsilon subunit, N-terminal"/>
    <property type="match status" value="1"/>
</dbReference>
<evidence type="ECO:0000256" key="6">
    <source>
        <dbReference type="ARBA" id="ARBA00023196"/>
    </source>
</evidence>
<dbReference type="SUPFAM" id="SSF51344">
    <property type="entry name" value="Epsilon subunit of F1F0-ATP synthase N-terminal domain"/>
    <property type="match status" value="1"/>
</dbReference>
<keyword evidence="5 8" id="KW-0472">Membrane</keyword>
<sequence>MSLHLQIITPEKTVFDSEVDQVTLPTTQGQITVLPQHVGLITTIEPGELIYKKHSKENFLASGFGFAQVTKDNVKVLVDLATPEEELQEKAIEEAKKQAEVALAQKHLLSEEEYATAAANLQKSLAQLKIKRRHRR</sequence>
<dbReference type="InterPro" id="IPR001469">
    <property type="entry name" value="ATP_synth_F1_dsu/esu"/>
</dbReference>
<evidence type="ECO:0000256" key="8">
    <source>
        <dbReference type="HAMAP-Rule" id="MF_00530"/>
    </source>
</evidence>
<keyword evidence="3 8" id="KW-0813">Transport</keyword>
<dbReference type="SUPFAM" id="SSF46604">
    <property type="entry name" value="Epsilon subunit of F1F0-ATP synthase C-terminal domain"/>
    <property type="match status" value="1"/>
</dbReference>
<dbReference type="GO" id="GO:0045259">
    <property type="term" value="C:proton-transporting ATP synthase complex"/>
    <property type="evidence" value="ECO:0007669"/>
    <property type="project" value="UniProtKB-KW"/>
</dbReference>
<feature type="coiled-coil region" evidence="10">
    <location>
        <begin position="85"/>
        <end position="131"/>
    </location>
</feature>
<proteinExistence type="inferred from homology"/>
<keyword evidence="8" id="KW-0375">Hydrogen ion transport</keyword>
<dbReference type="Proteomes" id="UP000177369">
    <property type="component" value="Unassembled WGS sequence"/>
</dbReference>
<dbReference type="InterPro" id="IPR036794">
    <property type="entry name" value="ATP_F1_dsu/esu_C_sf"/>
</dbReference>
<evidence type="ECO:0000256" key="3">
    <source>
        <dbReference type="ARBA" id="ARBA00022448"/>
    </source>
</evidence>
<evidence type="ECO:0000256" key="5">
    <source>
        <dbReference type="ARBA" id="ARBA00023136"/>
    </source>
</evidence>
<dbReference type="GO" id="GO:0005886">
    <property type="term" value="C:plasma membrane"/>
    <property type="evidence" value="ECO:0007669"/>
    <property type="project" value="UniProtKB-SubCell"/>
</dbReference>
<evidence type="ECO:0000256" key="2">
    <source>
        <dbReference type="ARBA" id="ARBA00005712"/>
    </source>
</evidence>
<dbReference type="PANTHER" id="PTHR13822:SF10">
    <property type="entry name" value="ATP SYNTHASE EPSILON CHAIN, CHLOROPLASTIC"/>
    <property type="match status" value="1"/>
</dbReference>
<dbReference type="InterPro" id="IPR020546">
    <property type="entry name" value="ATP_synth_F1_dsu/esu_N"/>
</dbReference>
<dbReference type="EMBL" id="MFBD01000037">
    <property type="protein sequence ID" value="OGD88168.1"/>
    <property type="molecule type" value="Genomic_DNA"/>
</dbReference>
<evidence type="ECO:0000256" key="4">
    <source>
        <dbReference type="ARBA" id="ARBA00023065"/>
    </source>
</evidence>
<keyword evidence="7 8" id="KW-0066">ATP synthesis</keyword>
<comment type="subunit">
    <text evidence="8 9">F-type ATPases have 2 components, CF(1) - the catalytic core - and CF(0) - the membrane proton channel. CF(1) has five subunits: alpha(3), beta(3), gamma(1), delta(1), epsilon(1). CF(0) has three main subunits: a, b and c.</text>
</comment>
<gene>
    <name evidence="8" type="primary">atpC</name>
    <name evidence="12" type="ORF">A3D04_01745</name>
</gene>
<keyword evidence="4 8" id="KW-0406">Ion transport</keyword>
<evidence type="ECO:0000256" key="9">
    <source>
        <dbReference type="RuleBase" id="RU003656"/>
    </source>
</evidence>
<keyword evidence="6 8" id="KW-0139">CF(1)</keyword>
<dbReference type="GO" id="GO:0005524">
    <property type="term" value="F:ATP binding"/>
    <property type="evidence" value="ECO:0007669"/>
    <property type="project" value="UniProtKB-UniRule"/>
</dbReference>
<dbReference type="AlphaFoldDB" id="A0A1F5G8I4"/>
<dbReference type="HAMAP" id="MF_00530">
    <property type="entry name" value="ATP_synth_epsil_bac"/>
    <property type="match status" value="1"/>
</dbReference>
<dbReference type="PANTHER" id="PTHR13822">
    <property type="entry name" value="ATP SYNTHASE DELTA/EPSILON CHAIN"/>
    <property type="match status" value="1"/>
</dbReference>
<dbReference type="Pfam" id="PF02823">
    <property type="entry name" value="ATP-synt_DE_N"/>
    <property type="match status" value="1"/>
</dbReference>
<dbReference type="InterPro" id="IPR036771">
    <property type="entry name" value="ATPsynth_dsu/esu_N"/>
</dbReference>
<keyword evidence="8" id="KW-1003">Cell membrane</keyword>
<evidence type="ECO:0000313" key="13">
    <source>
        <dbReference type="Proteomes" id="UP000177369"/>
    </source>
</evidence>